<comment type="caution">
    <text evidence="1">The sequence shown here is derived from an EMBL/GenBank/DDBJ whole genome shotgun (WGS) entry which is preliminary data.</text>
</comment>
<protein>
    <submittedName>
        <fullName evidence="1">Uncharacterized protein</fullName>
    </submittedName>
</protein>
<keyword evidence="2" id="KW-1185">Reference proteome</keyword>
<organism evidence="1 2">
    <name type="scientific">Artomyces pyxidatus</name>
    <dbReference type="NCBI Taxonomy" id="48021"/>
    <lineage>
        <taxon>Eukaryota</taxon>
        <taxon>Fungi</taxon>
        <taxon>Dikarya</taxon>
        <taxon>Basidiomycota</taxon>
        <taxon>Agaricomycotina</taxon>
        <taxon>Agaricomycetes</taxon>
        <taxon>Russulales</taxon>
        <taxon>Auriscalpiaceae</taxon>
        <taxon>Artomyces</taxon>
    </lineage>
</organism>
<dbReference type="EMBL" id="MU277255">
    <property type="protein sequence ID" value="KAI0056918.1"/>
    <property type="molecule type" value="Genomic_DNA"/>
</dbReference>
<evidence type="ECO:0000313" key="1">
    <source>
        <dbReference type="EMBL" id="KAI0056918.1"/>
    </source>
</evidence>
<name>A0ACB8SM21_9AGAM</name>
<sequence length="71" mass="8322">MTDARYVRWKGTERGKVYRAPSLPTLGRSARERTSTSGGYSADIWIYATFYDNIRHVNYSRHEDNWTKDSC</sequence>
<reference evidence="1" key="2">
    <citation type="journal article" date="2022" name="New Phytol.">
        <title>Evolutionary transition to the ectomycorrhizal habit in the genomes of a hyperdiverse lineage of mushroom-forming fungi.</title>
        <authorList>
            <person name="Looney B."/>
            <person name="Miyauchi S."/>
            <person name="Morin E."/>
            <person name="Drula E."/>
            <person name="Courty P.E."/>
            <person name="Kohler A."/>
            <person name="Kuo A."/>
            <person name="LaButti K."/>
            <person name="Pangilinan J."/>
            <person name="Lipzen A."/>
            <person name="Riley R."/>
            <person name="Andreopoulos W."/>
            <person name="He G."/>
            <person name="Johnson J."/>
            <person name="Nolan M."/>
            <person name="Tritt A."/>
            <person name="Barry K.W."/>
            <person name="Grigoriev I.V."/>
            <person name="Nagy L.G."/>
            <person name="Hibbett D."/>
            <person name="Henrissat B."/>
            <person name="Matheny P.B."/>
            <person name="Labbe J."/>
            <person name="Martin F.M."/>
        </authorList>
    </citation>
    <scope>NUCLEOTIDE SEQUENCE</scope>
    <source>
        <strain evidence="1">HHB10654</strain>
    </source>
</reference>
<proteinExistence type="predicted"/>
<gene>
    <name evidence="1" type="ORF">BV25DRAFT_1477668</name>
</gene>
<accession>A0ACB8SM21</accession>
<dbReference type="Proteomes" id="UP000814140">
    <property type="component" value="Unassembled WGS sequence"/>
</dbReference>
<reference evidence="1" key="1">
    <citation type="submission" date="2021-03" db="EMBL/GenBank/DDBJ databases">
        <authorList>
            <consortium name="DOE Joint Genome Institute"/>
            <person name="Ahrendt S."/>
            <person name="Looney B.P."/>
            <person name="Miyauchi S."/>
            <person name="Morin E."/>
            <person name="Drula E."/>
            <person name="Courty P.E."/>
            <person name="Chicoki N."/>
            <person name="Fauchery L."/>
            <person name="Kohler A."/>
            <person name="Kuo A."/>
            <person name="Labutti K."/>
            <person name="Pangilinan J."/>
            <person name="Lipzen A."/>
            <person name="Riley R."/>
            <person name="Andreopoulos W."/>
            <person name="He G."/>
            <person name="Johnson J."/>
            <person name="Barry K.W."/>
            <person name="Grigoriev I.V."/>
            <person name="Nagy L."/>
            <person name="Hibbett D."/>
            <person name="Henrissat B."/>
            <person name="Matheny P.B."/>
            <person name="Labbe J."/>
            <person name="Martin F."/>
        </authorList>
    </citation>
    <scope>NUCLEOTIDE SEQUENCE</scope>
    <source>
        <strain evidence="1">HHB10654</strain>
    </source>
</reference>
<evidence type="ECO:0000313" key="2">
    <source>
        <dbReference type="Proteomes" id="UP000814140"/>
    </source>
</evidence>